<sequence length="81" mass="8633">MDPSKSKAAAASLPSYGKVLETYKKAAATAATVTAYAVLARGMARELLPDELREAARWAAEFLLRSGAKLFARAAAPDLRH</sequence>
<organism evidence="1 2">
    <name type="scientific">Miscanthus lutarioriparius</name>
    <dbReference type="NCBI Taxonomy" id="422564"/>
    <lineage>
        <taxon>Eukaryota</taxon>
        <taxon>Viridiplantae</taxon>
        <taxon>Streptophyta</taxon>
        <taxon>Embryophyta</taxon>
        <taxon>Tracheophyta</taxon>
        <taxon>Spermatophyta</taxon>
        <taxon>Magnoliopsida</taxon>
        <taxon>Liliopsida</taxon>
        <taxon>Poales</taxon>
        <taxon>Poaceae</taxon>
        <taxon>PACMAD clade</taxon>
        <taxon>Panicoideae</taxon>
        <taxon>Andropogonodae</taxon>
        <taxon>Andropogoneae</taxon>
        <taxon>Saccharinae</taxon>
        <taxon>Miscanthus</taxon>
    </lineage>
</organism>
<dbReference type="OrthoDB" id="10594831at2759"/>
<gene>
    <name evidence="1" type="ORF">NCGR_LOCUS11837</name>
</gene>
<evidence type="ECO:0000313" key="2">
    <source>
        <dbReference type="Proteomes" id="UP000604825"/>
    </source>
</evidence>
<accession>A0A811N1V7</accession>
<evidence type="ECO:0000313" key="1">
    <source>
        <dbReference type="EMBL" id="CAD6217886.1"/>
    </source>
</evidence>
<dbReference type="Proteomes" id="UP000604825">
    <property type="component" value="Unassembled WGS sequence"/>
</dbReference>
<dbReference type="AlphaFoldDB" id="A0A811N1V7"/>
<protein>
    <submittedName>
        <fullName evidence="1">Uncharacterized protein</fullName>
    </submittedName>
</protein>
<reference evidence="1" key="1">
    <citation type="submission" date="2020-10" db="EMBL/GenBank/DDBJ databases">
        <authorList>
            <person name="Han B."/>
            <person name="Lu T."/>
            <person name="Zhao Q."/>
            <person name="Huang X."/>
            <person name="Zhao Y."/>
        </authorList>
    </citation>
    <scope>NUCLEOTIDE SEQUENCE</scope>
</reference>
<name>A0A811N1V7_9POAL</name>
<comment type="caution">
    <text evidence="1">The sequence shown here is derived from an EMBL/GenBank/DDBJ whole genome shotgun (WGS) entry which is preliminary data.</text>
</comment>
<dbReference type="EMBL" id="CAJGYO010000003">
    <property type="protein sequence ID" value="CAD6217886.1"/>
    <property type="molecule type" value="Genomic_DNA"/>
</dbReference>
<keyword evidence="2" id="KW-1185">Reference proteome</keyword>
<proteinExistence type="predicted"/>